<dbReference type="AlphaFoldDB" id="A0A1M5NHU3"/>
<sequence>MTGSVGYHAGVASENAVAAAYLSAAYSLSANRWRGKRGEIDLIATRDGQTVFVEVKKSRSHDIAVQKLSARQQNRIYGAVEEFLSLNTDCDADCRFDVPTVDATGDIRILENVIFH</sequence>
<dbReference type="GO" id="GO:0004519">
    <property type="term" value="F:endonuclease activity"/>
    <property type="evidence" value="ECO:0007669"/>
    <property type="project" value="UniProtKB-KW"/>
</dbReference>
<gene>
    <name evidence="2" type="ORF">SAMN05444003_1430</name>
</gene>
<dbReference type="OrthoDB" id="9812968at2"/>
<dbReference type="STRING" id="1508389.SAMN05444003_1430"/>
<dbReference type="InterPro" id="IPR011856">
    <property type="entry name" value="tRNA_endonuc-like_dom_sf"/>
</dbReference>
<dbReference type="PANTHER" id="PTHR34039">
    <property type="entry name" value="UPF0102 PROTEIN YRAN"/>
    <property type="match status" value="1"/>
</dbReference>
<dbReference type="InterPro" id="IPR003509">
    <property type="entry name" value="UPF0102_YraN-like"/>
</dbReference>
<accession>A0A1M5NHU3</accession>
<organism evidence="2 3">
    <name type="scientific">Cognatiyoonia sediminum</name>
    <dbReference type="NCBI Taxonomy" id="1508389"/>
    <lineage>
        <taxon>Bacteria</taxon>
        <taxon>Pseudomonadati</taxon>
        <taxon>Pseudomonadota</taxon>
        <taxon>Alphaproteobacteria</taxon>
        <taxon>Rhodobacterales</taxon>
        <taxon>Paracoccaceae</taxon>
        <taxon>Cognatiyoonia</taxon>
    </lineage>
</organism>
<reference evidence="2 3" key="1">
    <citation type="submission" date="2016-11" db="EMBL/GenBank/DDBJ databases">
        <authorList>
            <person name="Jaros S."/>
            <person name="Januszkiewicz K."/>
            <person name="Wedrychowicz H."/>
        </authorList>
    </citation>
    <scope>NUCLEOTIDE SEQUENCE [LARGE SCALE GENOMIC DNA]</scope>
    <source>
        <strain evidence="2 3">DSM 28715</strain>
    </source>
</reference>
<dbReference type="RefSeq" id="WP_072900115.1">
    <property type="nucleotide sequence ID" value="NZ_FQXB01000001.1"/>
</dbReference>
<dbReference type="EMBL" id="FQXB01000001">
    <property type="protein sequence ID" value="SHG89146.1"/>
    <property type="molecule type" value="Genomic_DNA"/>
</dbReference>
<dbReference type="Pfam" id="PF02021">
    <property type="entry name" value="UPF0102"/>
    <property type="match status" value="1"/>
</dbReference>
<dbReference type="SUPFAM" id="SSF52980">
    <property type="entry name" value="Restriction endonuclease-like"/>
    <property type="match status" value="1"/>
</dbReference>
<evidence type="ECO:0000313" key="2">
    <source>
        <dbReference type="EMBL" id="SHG89146.1"/>
    </source>
</evidence>
<protein>
    <submittedName>
        <fullName evidence="2">Putative endonuclease</fullName>
    </submittedName>
</protein>
<dbReference type="PANTHER" id="PTHR34039:SF1">
    <property type="entry name" value="UPF0102 PROTEIN YRAN"/>
    <property type="match status" value="1"/>
</dbReference>
<keyword evidence="2" id="KW-0378">Hydrolase</keyword>
<dbReference type="Proteomes" id="UP000184074">
    <property type="component" value="Unassembled WGS sequence"/>
</dbReference>
<evidence type="ECO:0000313" key="3">
    <source>
        <dbReference type="Proteomes" id="UP000184074"/>
    </source>
</evidence>
<comment type="similarity">
    <text evidence="1">Belongs to the UPF0102 family.</text>
</comment>
<proteinExistence type="inferred from homology"/>
<keyword evidence="2" id="KW-0540">Nuclease</keyword>
<dbReference type="GO" id="GO:0003676">
    <property type="term" value="F:nucleic acid binding"/>
    <property type="evidence" value="ECO:0007669"/>
    <property type="project" value="InterPro"/>
</dbReference>
<keyword evidence="2" id="KW-0255">Endonuclease</keyword>
<dbReference type="InterPro" id="IPR011335">
    <property type="entry name" value="Restrct_endonuc-II-like"/>
</dbReference>
<dbReference type="Gene3D" id="3.40.1350.10">
    <property type="match status" value="1"/>
</dbReference>
<keyword evidence="3" id="KW-1185">Reference proteome</keyword>
<evidence type="ECO:0000256" key="1">
    <source>
        <dbReference type="ARBA" id="ARBA00006738"/>
    </source>
</evidence>
<name>A0A1M5NHU3_9RHOB</name>